<dbReference type="GO" id="GO:0050043">
    <property type="term" value="F:lactate racemase activity"/>
    <property type="evidence" value="ECO:0007669"/>
    <property type="project" value="InterPro"/>
</dbReference>
<dbReference type="AlphaFoldDB" id="A0A662D352"/>
<feature type="domain" description="LarA-like N-terminal" evidence="1">
    <location>
        <begin position="9"/>
        <end position="205"/>
    </location>
</feature>
<name>A0A662D352_UNCAE</name>
<dbReference type="NCBIfam" id="NF033504">
    <property type="entry name" value="Ni_dep_LarA"/>
    <property type="match status" value="1"/>
</dbReference>
<dbReference type="InterPro" id="IPR043166">
    <property type="entry name" value="LarA-like_C"/>
</dbReference>
<dbReference type="Pfam" id="PF21113">
    <property type="entry name" value="LarA_C"/>
    <property type="match status" value="1"/>
</dbReference>
<gene>
    <name evidence="3" type="primary">larA</name>
    <name evidence="3" type="ORF">DRJ04_09870</name>
</gene>
<evidence type="ECO:0000313" key="3">
    <source>
        <dbReference type="EMBL" id="RLE09470.1"/>
    </source>
</evidence>
<dbReference type="InterPro" id="IPR048520">
    <property type="entry name" value="LarA_C"/>
</dbReference>
<reference evidence="3 4" key="1">
    <citation type="submission" date="2018-06" db="EMBL/GenBank/DDBJ databases">
        <title>Extensive metabolic versatility and redundancy in microbially diverse, dynamic hydrothermal sediments.</title>
        <authorList>
            <person name="Dombrowski N."/>
            <person name="Teske A."/>
            <person name="Baker B.J."/>
        </authorList>
    </citation>
    <scope>NUCLEOTIDE SEQUENCE [LARGE SCALE GENOMIC DNA]</scope>
    <source>
        <strain evidence="3">B3_G15</strain>
    </source>
</reference>
<dbReference type="Gene3D" id="3.90.226.30">
    <property type="match status" value="1"/>
</dbReference>
<organism evidence="3 4">
    <name type="scientific">Aerophobetes bacterium</name>
    <dbReference type="NCBI Taxonomy" id="2030807"/>
    <lineage>
        <taxon>Bacteria</taxon>
        <taxon>Candidatus Aerophobota</taxon>
    </lineage>
</organism>
<dbReference type="Pfam" id="PF09861">
    <property type="entry name" value="Lar_N"/>
    <property type="match status" value="1"/>
</dbReference>
<proteinExistence type="predicted"/>
<feature type="domain" description="Lactate racemase C-terminal" evidence="2">
    <location>
        <begin position="278"/>
        <end position="417"/>
    </location>
</feature>
<dbReference type="InterPro" id="IPR048068">
    <property type="entry name" value="LarA-like"/>
</dbReference>
<accession>A0A662D352</accession>
<dbReference type="EMBL" id="QMQA01000366">
    <property type="protein sequence ID" value="RLE09470.1"/>
    <property type="molecule type" value="Genomic_DNA"/>
</dbReference>
<dbReference type="InterPro" id="IPR047926">
    <property type="entry name" value="Ni_dep_LarA"/>
</dbReference>
<comment type="caution">
    <text evidence="3">The sequence shown here is derived from an EMBL/GenBank/DDBJ whole genome shotgun (WGS) entry which is preliminary data.</text>
</comment>
<dbReference type="PANTHER" id="PTHR33171">
    <property type="entry name" value="LAR_N DOMAIN-CONTAINING PROTEIN"/>
    <property type="match status" value="1"/>
</dbReference>
<evidence type="ECO:0000259" key="1">
    <source>
        <dbReference type="Pfam" id="PF09861"/>
    </source>
</evidence>
<dbReference type="InterPro" id="IPR018657">
    <property type="entry name" value="LarA-like_N"/>
</dbReference>
<protein>
    <submittedName>
        <fullName evidence="3">Nickel-dependent lactate racemase</fullName>
    </submittedName>
</protein>
<evidence type="ECO:0000313" key="4">
    <source>
        <dbReference type="Proteomes" id="UP000280417"/>
    </source>
</evidence>
<sequence length="424" mass="47166">MEEELTLRYKNSEVGVKVPRENLLYSIKPEDLPGLKDEKKSIRESLKNPIFAAPLSEKVKKGTKVVIIGDDITRPTPRERIFPVILDELNRAGVPDKDITVLISLGTHRYMSDEEIEKCYGKEVTRRVRVVNHEWKDESNLVKVGSTPGGIPVSVNKLACEADYLIAVGSIVPHCLAGYGGGGKAVQPGICSWETTGKTHLLPMYKDMFLKMVGDTENEVRLEMEKVAEVVGLNFIVNVVLNDKKEIVHIASGDQVKAHREGVKVAKKVYERKIPDLAEIVILSAYPADIDYWQGVKPLSYAQRGLKKGGTVILLASFPDGISPTHSEMGEYASRSYEELKRLIKENRFEDLVCASTLLQHAKIMEHSEVICVSEGLSLEDKEKLGFKQAENVEEALDIAFKKQGKTAKIGVIDYGGDVLPRLR</sequence>
<evidence type="ECO:0000259" key="2">
    <source>
        <dbReference type="Pfam" id="PF21113"/>
    </source>
</evidence>
<dbReference type="Gene3D" id="3.40.50.11440">
    <property type="match status" value="1"/>
</dbReference>
<dbReference type="Proteomes" id="UP000280417">
    <property type="component" value="Unassembled WGS sequence"/>
</dbReference>
<dbReference type="PANTHER" id="PTHR33171:SF17">
    <property type="entry name" value="LARA-LIKE N-TERMINAL DOMAIN-CONTAINING PROTEIN"/>
    <property type="match status" value="1"/>
</dbReference>